<keyword evidence="1" id="KW-0812">Transmembrane</keyword>
<dbReference type="GO" id="GO:0006487">
    <property type="term" value="P:protein N-linked glycosylation"/>
    <property type="evidence" value="ECO:0007669"/>
    <property type="project" value="TreeGrafter"/>
</dbReference>
<dbReference type="EMBL" id="ML121543">
    <property type="protein sequence ID" value="RPB24093.1"/>
    <property type="molecule type" value="Genomic_DNA"/>
</dbReference>
<sequence length="578" mass="62799">MVLHLRSVPRGFLNTLAGLLIIILITTLLNFQYVHLGNAGGGPEGARLDDEQSVTTKIPPNLSEHLLGAPCTIAPLTVVQTVTVTVELPKATGKSKFPVGVFTAHDEDYSSLLTDADLPVLAALRNYTLPSVDPSVSSPVFTSSFHARRRVFDQLYSIGSPTGPASWEYYLANLPPGRLPPLTHIAQHYIHTHQHPSPTACKEQTRFLVLPSYRHGSGIGSIIHGVTHALSAAIRSGRVLIYDERDGSGEREGPPAMLFSGNGEDCPGKKRGMGCFFEPITSCSWSDVRFTDSEEGNANAVLFRPYDPNGNKEVKHPTLGYGTRYGDIPAVLGKLLQEWEELASGNAGVTMSPNARKLWWRSQGAGYLARLNPWAMARIRDNRRGTKLTRVGVRGTQTDLPMPFPLPANTFSIHVRHGDKASEMDLVPFINYLASAAEIADANPSRGGPSKSVFLSTEDPTVIDEMLAFAALDNPSKTSDTTSNLQWTFFYTKNLPRNNGGPKTEVKTGGKVETTLMHLGELMIGLEAGSWVGTRNSNWCRLVEELAQVWVGGSAGSGEAPGVFIEVGGRGDWVDYHF</sequence>
<evidence type="ECO:0000313" key="3">
    <source>
        <dbReference type="Proteomes" id="UP000267821"/>
    </source>
</evidence>
<protein>
    <submittedName>
        <fullName evidence="2">Uncharacterized protein</fullName>
    </submittedName>
</protein>
<dbReference type="Proteomes" id="UP000267821">
    <property type="component" value="Unassembled WGS sequence"/>
</dbReference>
<dbReference type="PANTHER" id="PTHR13132:SF29">
    <property type="entry name" value="ALPHA-(1,6)-FUCOSYLTRANSFERASE"/>
    <property type="match status" value="1"/>
</dbReference>
<dbReference type="STRING" id="1051890.A0A3N4LMD7"/>
<accession>A0A3N4LMD7</accession>
<gene>
    <name evidence="2" type="ORF">L211DRAFT_849236</name>
</gene>
<dbReference type="PANTHER" id="PTHR13132">
    <property type="entry name" value="ALPHA- 1,6 -FUCOSYLTRANSFERASE"/>
    <property type="match status" value="1"/>
</dbReference>
<proteinExistence type="predicted"/>
<evidence type="ECO:0000313" key="2">
    <source>
        <dbReference type="EMBL" id="RPB24093.1"/>
    </source>
</evidence>
<evidence type="ECO:0000256" key="1">
    <source>
        <dbReference type="SAM" id="Phobius"/>
    </source>
</evidence>
<keyword evidence="3" id="KW-1185">Reference proteome</keyword>
<dbReference type="AlphaFoldDB" id="A0A3N4LMD7"/>
<feature type="transmembrane region" description="Helical" evidence="1">
    <location>
        <begin position="12"/>
        <end position="33"/>
    </location>
</feature>
<dbReference type="InParanoid" id="A0A3N4LMD7"/>
<dbReference type="GO" id="GO:0046921">
    <property type="term" value="F:alpha-(1-&gt;6)-fucosyltransferase activity"/>
    <property type="evidence" value="ECO:0007669"/>
    <property type="project" value="TreeGrafter"/>
</dbReference>
<reference evidence="2 3" key="1">
    <citation type="journal article" date="2018" name="Nat. Ecol. Evol.">
        <title>Pezizomycetes genomes reveal the molecular basis of ectomycorrhizal truffle lifestyle.</title>
        <authorList>
            <person name="Murat C."/>
            <person name="Payen T."/>
            <person name="Noel B."/>
            <person name="Kuo A."/>
            <person name="Morin E."/>
            <person name="Chen J."/>
            <person name="Kohler A."/>
            <person name="Krizsan K."/>
            <person name="Balestrini R."/>
            <person name="Da Silva C."/>
            <person name="Montanini B."/>
            <person name="Hainaut M."/>
            <person name="Levati E."/>
            <person name="Barry K.W."/>
            <person name="Belfiori B."/>
            <person name="Cichocki N."/>
            <person name="Clum A."/>
            <person name="Dockter R.B."/>
            <person name="Fauchery L."/>
            <person name="Guy J."/>
            <person name="Iotti M."/>
            <person name="Le Tacon F."/>
            <person name="Lindquist E.A."/>
            <person name="Lipzen A."/>
            <person name="Malagnac F."/>
            <person name="Mello A."/>
            <person name="Molinier V."/>
            <person name="Miyauchi S."/>
            <person name="Poulain J."/>
            <person name="Riccioni C."/>
            <person name="Rubini A."/>
            <person name="Sitrit Y."/>
            <person name="Splivallo R."/>
            <person name="Traeger S."/>
            <person name="Wang M."/>
            <person name="Zifcakova L."/>
            <person name="Wipf D."/>
            <person name="Zambonelli A."/>
            <person name="Paolocci F."/>
            <person name="Nowrousian M."/>
            <person name="Ottonello S."/>
            <person name="Baldrian P."/>
            <person name="Spatafora J.W."/>
            <person name="Henrissat B."/>
            <person name="Nagy L.G."/>
            <person name="Aury J.M."/>
            <person name="Wincker P."/>
            <person name="Grigoriev I.V."/>
            <person name="Bonfante P."/>
            <person name="Martin F.M."/>
        </authorList>
    </citation>
    <scope>NUCLEOTIDE SEQUENCE [LARGE SCALE GENOMIC DNA]</scope>
    <source>
        <strain evidence="2 3">ATCC MYA-4762</strain>
    </source>
</reference>
<dbReference type="OrthoDB" id="2014825at2759"/>
<name>A0A3N4LMD7_9PEZI</name>
<keyword evidence="1" id="KW-0472">Membrane</keyword>
<dbReference type="Gene3D" id="3.40.50.11350">
    <property type="match status" value="1"/>
</dbReference>
<keyword evidence="1" id="KW-1133">Transmembrane helix</keyword>
<organism evidence="2 3">
    <name type="scientific">Terfezia boudieri ATCC MYA-4762</name>
    <dbReference type="NCBI Taxonomy" id="1051890"/>
    <lineage>
        <taxon>Eukaryota</taxon>
        <taxon>Fungi</taxon>
        <taxon>Dikarya</taxon>
        <taxon>Ascomycota</taxon>
        <taxon>Pezizomycotina</taxon>
        <taxon>Pezizomycetes</taxon>
        <taxon>Pezizales</taxon>
        <taxon>Pezizaceae</taxon>
        <taxon>Terfezia</taxon>
    </lineage>
</organism>